<sequence>MFTSLLSNNTPPTEPDTSEPFILLVHGLHQSALYMEFLAKKLQNHGFHTFSFDYDSLGETLDQHSDGLNDWLETHHDPQVTVNMVGHSLGGLVIRDFIARYSQWQIGRCVTLGTPHSGSIKAKYIKDLIPPLIGKSYEKSLDGNIAPLKKGICMGVIAGNVPNNLSQVVLVYHGYQAKLTLDEREHDGAVFVYETRLPSAADHIVLPVSHMEMLVDDTVAYQTAYFLKQGKFKR</sequence>
<dbReference type="GO" id="GO:0016787">
    <property type="term" value="F:hydrolase activity"/>
    <property type="evidence" value="ECO:0007669"/>
    <property type="project" value="UniProtKB-KW"/>
</dbReference>
<dbReference type="Proteomes" id="UP000664554">
    <property type="component" value="Unassembled WGS sequence"/>
</dbReference>
<dbReference type="Gene3D" id="3.40.50.1820">
    <property type="entry name" value="alpha/beta hydrolase"/>
    <property type="match status" value="1"/>
</dbReference>
<keyword evidence="2" id="KW-0378">Hydrolase</keyword>
<evidence type="ECO:0000313" key="3">
    <source>
        <dbReference type="Proteomes" id="UP000664554"/>
    </source>
</evidence>
<name>A0ABS3NNM4_9GAMM</name>
<dbReference type="Pfam" id="PF24096">
    <property type="entry name" value="DUF7379"/>
    <property type="match status" value="1"/>
</dbReference>
<dbReference type="InterPro" id="IPR055803">
    <property type="entry name" value="DUF7379"/>
</dbReference>
<evidence type="ECO:0000313" key="2">
    <source>
        <dbReference type="EMBL" id="MBO1530963.1"/>
    </source>
</evidence>
<dbReference type="InterPro" id="IPR029058">
    <property type="entry name" value="AB_hydrolase_fold"/>
</dbReference>
<organism evidence="2 3">
    <name type="scientific">Psychrobacter coccoides</name>
    <dbReference type="NCBI Taxonomy" id="2818440"/>
    <lineage>
        <taxon>Bacteria</taxon>
        <taxon>Pseudomonadati</taxon>
        <taxon>Pseudomonadota</taxon>
        <taxon>Gammaproteobacteria</taxon>
        <taxon>Moraxellales</taxon>
        <taxon>Moraxellaceae</taxon>
        <taxon>Psychrobacter</taxon>
    </lineage>
</organism>
<accession>A0ABS3NNM4</accession>
<dbReference type="EMBL" id="JAGBKM010000010">
    <property type="protein sequence ID" value="MBO1530963.1"/>
    <property type="molecule type" value="Genomic_DNA"/>
</dbReference>
<protein>
    <submittedName>
        <fullName evidence="2">Alpha/beta fold hydrolase</fullName>
    </submittedName>
</protein>
<reference evidence="2 3" key="1">
    <citation type="submission" date="2021-03" db="EMBL/GenBank/DDBJ databases">
        <authorList>
            <person name="Shang D.-D."/>
            <person name="Du Z.-J."/>
            <person name="Chen G.-J."/>
        </authorList>
    </citation>
    <scope>NUCLEOTIDE SEQUENCE [LARGE SCALE GENOMIC DNA]</scope>
    <source>
        <strain evidence="2 3">F1192</strain>
    </source>
</reference>
<keyword evidence="3" id="KW-1185">Reference proteome</keyword>
<gene>
    <name evidence="2" type="ORF">J3492_07010</name>
</gene>
<dbReference type="SUPFAM" id="SSF53474">
    <property type="entry name" value="alpha/beta-Hydrolases"/>
    <property type="match status" value="1"/>
</dbReference>
<dbReference type="RefSeq" id="WP_207991095.1">
    <property type="nucleotide sequence ID" value="NZ_JAGBKM010000010.1"/>
</dbReference>
<feature type="domain" description="DUF7379" evidence="1">
    <location>
        <begin position="32"/>
        <end position="120"/>
    </location>
</feature>
<dbReference type="PANTHER" id="PTHR37946">
    <property type="entry name" value="SLL1969 PROTEIN"/>
    <property type="match status" value="1"/>
</dbReference>
<dbReference type="PANTHER" id="PTHR37946:SF1">
    <property type="entry name" value="SLL1969 PROTEIN"/>
    <property type="match status" value="1"/>
</dbReference>
<proteinExistence type="predicted"/>
<evidence type="ECO:0000259" key="1">
    <source>
        <dbReference type="Pfam" id="PF24096"/>
    </source>
</evidence>
<comment type="caution">
    <text evidence="2">The sequence shown here is derived from an EMBL/GenBank/DDBJ whole genome shotgun (WGS) entry which is preliminary data.</text>
</comment>